<dbReference type="RefSeq" id="WP_015023015.1">
    <property type="nucleotide sequence ID" value="NC_018721.1"/>
</dbReference>
<proteinExistence type="predicted"/>
<protein>
    <recommendedName>
        <fullName evidence="1">Smr domain-containing protein</fullName>
    </recommendedName>
</protein>
<accession>K4I9V1</accession>
<dbReference type="Pfam" id="PF01713">
    <property type="entry name" value="Smr"/>
    <property type="match status" value="1"/>
</dbReference>
<dbReference type="InterPro" id="IPR036063">
    <property type="entry name" value="Smr_dom_sf"/>
</dbReference>
<organism evidence="2 3">
    <name type="scientific">Psychroflexus torquis (strain ATCC 700755 / CIP 106069 / ACAM 623)</name>
    <dbReference type="NCBI Taxonomy" id="313595"/>
    <lineage>
        <taxon>Bacteria</taxon>
        <taxon>Pseudomonadati</taxon>
        <taxon>Bacteroidota</taxon>
        <taxon>Flavobacteriia</taxon>
        <taxon>Flavobacteriales</taxon>
        <taxon>Flavobacteriaceae</taxon>
        <taxon>Psychroflexus</taxon>
    </lineage>
</organism>
<sequence>MSNRNFRIGDSVELLDDNVSGIVIKVEGHEVTFETSDGFEMKVPFSLVIKIEGDLDIDMGDDSLIQKLNADLNRKPKKPSQKPKRQQPAMEVDLHIHNLVDRSGHLSNFEMLNIQLEHTRKKIEFALEKRIKRIVFIHGVGQGVLKAELHTLFRRYDQVEFYDADYQKYGLGATEIYIYDNREEFKTHSINKRILLNKNMLFNLN</sequence>
<keyword evidence="3" id="KW-1185">Reference proteome</keyword>
<dbReference type="Proteomes" id="UP000008514">
    <property type="component" value="Chromosome"/>
</dbReference>
<reference evidence="2" key="1">
    <citation type="submission" date="2006-03" db="EMBL/GenBank/DDBJ databases">
        <authorList>
            <person name="Bowman J."/>
            <person name="Ferriera S."/>
            <person name="Johnson J."/>
            <person name="Kravitz S."/>
            <person name="Halpern A."/>
            <person name="Remington K."/>
            <person name="Beeson K."/>
            <person name="Tran B."/>
            <person name="Rogers Y.-H."/>
            <person name="Friedman R."/>
            <person name="Venter J.C."/>
        </authorList>
    </citation>
    <scope>NUCLEOTIDE SEQUENCE [LARGE SCALE GENOMIC DNA]</scope>
    <source>
        <strain evidence="2">ATCC 700755</strain>
    </source>
</reference>
<evidence type="ECO:0000259" key="1">
    <source>
        <dbReference type="PROSITE" id="PS50828"/>
    </source>
</evidence>
<dbReference type="HOGENOM" id="CLU_128043_0_0_10"/>
<dbReference type="AlphaFoldDB" id="K4I9V1"/>
<evidence type="ECO:0000313" key="2">
    <source>
        <dbReference type="EMBL" id="AFU67397.1"/>
    </source>
</evidence>
<evidence type="ECO:0000313" key="3">
    <source>
        <dbReference type="Proteomes" id="UP000008514"/>
    </source>
</evidence>
<dbReference type="PROSITE" id="PS50828">
    <property type="entry name" value="SMR"/>
    <property type="match status" value="1"/>
</dbReference>
<dbReference type="KEGG" id="ptq:P700755_000366"/>
<dbReference type="EMBL" id="CP003879">
    <property type="protein sequence ID" value="AFU67397.1"/>
    <property type="molecule type" value="Genomic_DNA"/>
</dbReference>
<reference evidence="2" key="2">
    <citation type="submission" date="2012-09" db="EMBL/GenBank/DDBJ databases">
        <title>The complete sequence of Psychroflexus torquis an extreme psychrophile from sea-ice that is stimulated by light.</title>
        <authorList>
            <person name="Feng S."/>
            <person name="Powell S.M."/>
            <person name="Bowman J.P."/>
        </authorList>
    </citation>
    <scope>NUCLEOTIDE SEQUENCE [LARGE SCALE GENOMIC DNA]</scope>
    <source>
        <strain evidence="2">ATCC 700755</strain>
    </source>
</reference>
<name>K4I9V1_PSYTT</name>
<dbReference type="STRING" id="313595.P700755_000366"/>
<dbReference type="eggNOG" id="COG1193">
    <property type="taxonomic scope" value="Bacteria"/>
</dbReference>
<dbReference type="Gene3D" id="3.30.1370.110">
    <property type="match status" value="1"/>
</dbReference>
<feature type="domain" description="Smr" evidence="1">
    <location>
        <begin position="120"/>
        <end position="179"/>
    </location>
</feature>
<gene>
    <name evidence="2" type="ordered locus">P700755_000366</name>
</gene>
<dbReference type="InterPro" id="IPR002625">
    <property type="entry name" value="Smr_dom"/>
</dbReference>